<evidence type="ECO:0000313" key="6">
    <source>
        <dbReference type="EMBL" id="RVU40446.1"/>
    </source>
</evidence>
<dbReference type="Pfam" id="PF13202">
    <property type="entry name" value="EF-hand_5"/>
    <property type="match status" value="2"/>
</dbReference>
<evidence type="ECO:0000256" key="3">
    <source>
        <dbReference type="SAM" id="MobiDB-lite"/>
    </source>
</evidence>
<dbReference type="PANTHER" id="PTHR10827">
    <property type="entry name" value="RETICULOCALBIN"/>
    <property type="match status" value="1"/>
</dbReference>
<evidence type="ECO:0000256" key="4">
    <source>
        <dbReference type="SAM" id="SignalP"/>
    </source>
</evidence>
<comment type="caution">
    <text evidence="6">The sequence shown here is derived from an EMBL/GenBank/DDBJ whole genome shotgun (WGS) entry which is preliminary data.</text>
</comment>
<dbReference type="InterPro" id="IPR002048">
    <property type="entry name" value="EF_hand_dom"/>
</dbReference>
<keyword evidence="4" id="KW-0732">Signal</keyword>
<evidence type="ECO:0000259" key="5">
    <source>
        <dbReference type="Pfam" id="PF13202"/>
    </source>
</evidence>
<evidence type="ECO:0000256" key="1">
    <source>
        <dbReference type="ARBA" id="ARBA00022723"/>
    </source>
</evidence>
<dbReference type="PROSITE" id="PS00018">
    <property type="entry name" value="EF_HAND_1"/>
    <property type="match status" value="3"/>
</dbReference>
<sequence length="359" mass="39839">MMQNHKISVALFLALSSVYLQTATADTVAKKQPANSGHQPSLAAKASFITEFDQNSDDNVSQAEFNLIRQQRYQQMDQHKNQQVTAVDYQTEYADRLDRKLKQERDGQIQQTHTRVKALDKDQDGAISLAEYQASGERAFAFLDTNKDLQINKQDPAPTQRTERPAAANTSAAKSTSAKPEQATARTTVRPNSVLKMPTSHNLTGMLEMYDQNQDGLVSKAEYLEQRQTAFNRTDVNSDGVLSADEYLNEFVDRLDRQVASVRTSQLKQALVRFKALDKDENSWLSQAEYDASGARMFKRWDTSGDATVTMAEVLPKAEAAPQTAEKTAATDKAGNAYNAKSRAVTSDQSSQDVAVKPN</sequence>
<dbReference type="SUPFAM" id="SSF47473">
    <property type="entry name" value="EF-hand"/>
    <property type="match status" value="2"/>
</dbReference>
<protein>
    <recommendedName>
        <fullName evidence="5">EF-hand domain-containing protein</fullName>
    </recommendedName>
</protein>
<dbReference type="EMBL" id="SACS01000004">
    <property type="protein sequence ID" value="RVU40446.1"/>
    <property type="molecule type" value="Genomic_DNA"/>
</dbReference>
<dbReference type="InterPro" id="IPR018247">
    <property type="entry name" value="EF_Hand_1_Ca_BS"/>
</dbReference>
<accession>A0A437R0Z4</accession>
<name>A0A437R0Z4_9GAMM</name>
<dbReference type="Gene3D" id="1.10.238.10">
    <property type="entry name" value="EF-hand"/>
    <property type="match status" value="3"/>
</dbReference>
<keyword evidence="1" id="KW-0479">Metal-binding</keyword>
<gene>
    <name evidence="6" type="ORF">EOE67_05190</name>
</gene>
<dbReference type="AlphaFoldDB" id="A0A437R0Z4"/>
<dbReference type="Proteomes" id="UP000283077">
    <property type="component" value="Unassembled WGS sequence"/>
</dbReference>
<keyword evidence="2" id="KW-0677">Repeat</keyword>
<reference evidence="6 7" key="1">
    <citation type="submission" date="2019-01" db="EMBL/GenBank/DDBJ databases">
        <authorList>
            <person name="Chen W.-M."/>
        </authorList>
    </citation>
    <scope>NUCLEOTIDE SEQUENCE [LARGE SCALE GENOMIC DNA]</scope>
    <source>
        <strain evidence="6 7">KYPC3</strain>
    </source>
</reference>
<dbReference type="PANTHER" id="PTHR10827:SF98">
    <property type="entry name" value="45 KDA CALCIUM-BINDING PROTEIN"/>
    <property type="match status" value="1"/>
</dbReference>
<feature type="chain" id="PRO_5019139094" description="EF-hand domain-containing protein" evidence="4">
    <location>
        <begin position="26"/>
        <end position="359"/>
    </location>
</feature>
<feature type="region of interest" description="Disordered" evidence="3">
    <location>
        <begin position="319"/>
        <end position="359"/>
    </location>
</feature>
<evidence type="ECO:0000313" key="7">
    <source>
        <dbReference type="Proteomes" id="UP000283077"/>
    </source>
</evidence>
<dbReference type="GO" id="GO:0005509">
    <property type="term" value="F:calcium ion binding"/>
    <property type="evidence" value="ECO:0007669"/>
    <property type="project" value="InterPro"/>
</dbReference>
<evidence type="ECO:0000256" key="2">
    <source>
        <dbReference type="ARBA" id="ARBA00022737"/>
    </source>
</evidence>
<feature type="compositionally biased region" description="Low complexity" evidence="3">
    <location>
        <begin position="166"/>
        <end position="179"/>
    </location>
</feature>
<organism evidence="6 7">
    <name type="scientific">Rheinheimera riviphila</name>
    <dbReference type="NCBI Taxonomy" id="1834037"/>
    <lineage>
        <taxon>Bacteria</taxon>
        <taxon>Pseudomonadati</taxon>
        <taxon>Pseudomonadota</taxon>
        <taxon>Gammaproteobacteria</taxon>
        <taxon>Chromatiales</taxon>
        <taxon>Chromatiaceae</taxon>
        <taxon>Rheinheimera</taxon>
    </lineage>
</organism>
<dbReference type="OrthoDB" id="6706523at2"/>
<dbReference type="InterPro" id="IPR011992">
    <property type="entry name" value="EF-hand-dom_pair"/>
</dbReference>
<feature type="signal peptide" evidence="4">
    <location>
        <begin position="1"/>
        <end position="25"/>
    </location>
</feature>
<feature type="region of interest" description="Disordered" evidence="3">
    <location>
        <begin position="147"/>
        <end position="188"/>
    </location>
</feature>
<feature type="domain" description="EF-hand" evidence="5">
    <location>
        <begin position="230"/>
        <end position="249"/>
    </location>
</feature>
<feature type="domain" description="EF-hand" evidence="5">
    <location>
        <begin position="117"/>
        <end position="133"/>
    </location>
</feature>
<feature type="compositionally biased region" description="Polar residues" evidence="3">
    <location>
        <begin position="344"/>
        <end position="353"/>
    </location>
</feature>
<proteinExistence type="predicted"/>
<keyword evidence="7" id="KW-1185">Reference proteome</keyword>
<feature type="compositionally biased region" description="Polar residues" evidence="3">
    <location>
        <begin position="148"/>
        <end position="160"/>
    </location>
</feature>